<dbReference type="AlphaFoldDB" id="A0A382MP87"/>
<protein>
    <submittedName>
        <fullName evidence="1">Uncharacterized protein</fullName>
    </submittedName>
</protein>
<gene>
    <name evidence="1" type="ORF">METZ01_LOCUS303132</name>
</gene>
<evidence type="ECO:0000313" key="1">
    <source>
        <dbReference type="EMBL" id="SVC50278.1"/>
    </source>
</evidence>
<sequence>MLSRHLVSVNYVPRGTLKPGHRVPINEKGCLFEKYYSAQEYYDSS</sequence>
<name>A0A382MP87_9ZZZZ</name>
<accession>A0A382MP87</accession>
<dbReference type="EMBL" id="UINC01094763">
    <property type="protein sequence ID" value="SVC50278.1"/>
    <property type="molecule type" value="Genomic_DNA"/>
</dbReference>
<organism evidence="1">
    <name type="scientific">marine metagenome</name>
    <dbReference type="NCBI Taxonomy" id="408172"/>
    <lineage>
        <taxon>unclassified sequences</taxon>
        <taxon>metagenomes</taxon>
        <taxon>ecological metagenomes</taxon>
    </lineage>
</organism>
<feature type="non-terminal residue" evidence="1">
    <location>
        <position position="45"/>
    </location>
</feature>
<proteinExistence type="predicted"/>
<reference evidence="1" key="1">
    <citation type="submission" date="2018-05" db="EMBL/GenBank/DDBJ databases">
        <authorList>
            <person name="Lanie J.A."/>
            <person name="Ng W.-L."/>
            <person name="Kazmierczak K.M."/>
            <person name="Andrzejewski T.M."/>
            <person name="Davidsen T.M."/>
            <person name="Wayne K.J."/>
            <person name="Tettelin H."/>
            <person name="Glass J.I."/>
            <person name="Rusch D."/>
            <person name="Podicherti R."/>
            <person name="Tsui H.-C.T."/>
            <person name="Winkler M.E."/>
        </authorList>
    </citation>
    <scope>NUCLEOTIDE SEQUENCE</scope>
</reference>